<dbReference type="EMBL" id="CP056775">
    <property type="protein sequence ID" value="QRR03577.1"/>
    <property type="molecule type" value="Genomic_DNA"/>
</dbReference>
<name>A0ABX7IDJ7_9BACT</name>
<dbReference type="Proteomes" id="UP000612680">
    <property type="component" value="Chromosome"/>
</dbReference>
<protein>
    <recommendedName>
        <fullName evidence="3">Lipoprotein</fullName>
    </recommendedName>
</protein>
<dbReference type="RefSeq" id="WP_204659690.1">
    <property type="nucleotide sequence ID" value="NZ_CP056775.1"/>
</dbReference>
<gene>
    <name evidence="1" type="ORF">HWI92_23005</name>
</gene>
<evidence type="ECO:0008006" key="3">
    <source>
        <dbReference type="Google" id="ProtNLM"/>
    </source>
</evidence>
<keyword evidence="2" id="KW-1185">Reference proteome</keyword>
<reference evidence="1 2" key="1">
    <citation type="submission" date="2020-06" db="EMBL/GenBank/DDBJ databases">
        <title>Dyadobacter sandarakinus sp. nov., isolated from the soil of the Arctic Yellow River Station.</title>
        <authorList>
            <person name="Zhang Y."/>
            <person name="Peng F."/>
        </authorList>
    </citation>
    <scope>NUCLEOTIDE SEQUENCE [LARGE SCALE GENOMIC DNA]</scope>
    <source>
        <strain evidence="1 2">Q3-56</strain>
    </source>
</reference>
<proteinExistence type="predicted"/>
<accession>A0ABX7IDJ7</accession>
<dbReference type="PROSITE" id="PS51257">
    <property type="entry name" value="PROKAR_LIPOPROTEIN"/>
    <property type="match status" value="1"/>
</dbReference>
<evidence type="ECO:0000313" key="1">
    <source>
        <dbReference type="EMBL" id="QRR03577.1"/>
    </source>
</evidence>
<organism evidence="1 2">
    <name type="scientific">Dyadobacter sandarakinus</name>
    <dbReference type="NCBI Taxonomy" id="2747268"/>
    <lineage>
        <taxon>Bacteria</taxon>
        <taxon>Pseudomonadati</taxon>
        <taxon>Bacteroidota</taxon>
        <taxon>Cytophagia</taxon>
        <taxon>Cytophagales</taxon>
        <taxon>Spirosomataceae</taxon>
        <taxon>Dyadobacter</taxon>
    </lineage>
</organism>
<sequence length="382" mass="44392">MKKYFLIILSASYLLLLFVGCQSAKKSFKKGDFDESVLFSVEKLKSNPGHTTSIEILKQAYPIALSQHTVAIRKAKESLDAFKWEPVWDSYKKLNELYDAIDSCPECRDLVHPRQFTTEEKAARQNAVAARYKEAEKLIADGSRISARKAYDHYERAQYILPGYNDVVKKLDLAYELAAFNVVVEQVMVTSKTYQLSNEYFQERVNEYLQMNRKLNKFVRFYTPEEATEIRLRPDHVITLQFDDFVVGQMVLEKNTETFTSKDSVVVEEKVVGRTKVPVYARVKAIFTQNRKVVHSAGLLDMQIKEFSTQKIVNQEKFNGEYNWICEWAHFNGDERALTPAQLRKCKSQELHPPVAQDLFIEFSKPIYERLTSTLKNFYAKY</sequence>
<evidence type="ECO:0000313" key="2">
    <source>
        <dbReference type="Proteomes" id="UP000612680"/>
    </source>
</evidence>